<evidence type="ECO:0000256" key="5">
    <source>
        <dbReference type="ARBA" id="ARBA00022840"/>
    </source>
</evidence>
<feature type="domain" description="Mur ligase N-terminal catalytic" evidence="12">
    <location>
        <begin position="25"/>
        <end position="79"/>
    </location>
</feature>
<feature type="domain" description="Mur ligase central" evidence="14">
    <location>
        <begin position="106"/>
        <end position="294"/>
    </location>
</feature>
<protein>
    <recommendedName>
        <fullName evidence="10 11">UDP-N-acetylmuramoyl-tripeptide--D-alanyl-D-alanine ligase</fullName>
        <ecNumber evidence="10 11">6.3.2.10</ecNumber>
    </recommendedName>
    <alternativeName>
        <fullName evidence="10">D-alanyl-D-alanine-adding enzyme</fullName>
    </alternativeName>
</protein>
<dbReference type="InterPro" id="IPR013221">
    <property type="entry name" value="Mur_ligase_cen"/>
</dbReference>
<dbReference type="OrthoDB" id="9801978at2"/>
<dbReference type="InterPro" id="IPR000713">
    <property type="entry name" value="Mur_ligase_N"/>
</dbReference>
<dbReference type="SUPFAM" id="SSF63418">
    <property type="entry name" value="MurE/MurF N-terminal domain"/>
    <property type="match status" value="1"/>
</dbReference>
<name>A0A1I4WVF9_9GAMM</name>
<comment type="function">
    <text evidence="10 11">Involved in cell wall formation. Catalyzes the final step in the synthesis of UDP-N-acetylmuramoyl-pentapeptide, the precursor of murein.</text>
</comment>
<keyword evidence="16" id="KW-1185">Reference proteome</keyword>
<evidence type="ECO:0000256" key="3">
    <source>
        <dbReference type="ARBA" id="ARBA00022618"/>
    </source>
</evidence>
<evidence type="ECO:0000259" key="14">
    <source>
        <dbReference type="Pfam" id="PF08245"/>
    </source>
</evidence>
<evidence type="ECO:0000256" key="2">
    <source>
        <dbReference type="ARBA" id="ARBA00022598"/>
    </source>
</evidence>
<dbReference type="GO" id="GO:0008360">
    <property type="term" value="P:regulation of cell shape"/>
    <property type="evidence" value="ECO:0007669"/>
    <property type="project" value="UniProtKB-KW"/>
</dbReference>
<evidence type="ECO:0000256" key="4">
    <source>
        <dbReference type="ARBA" id="ARBA00022741"/>
    </source>
</evidence>
<evidence type="ECO:0000313" key="16">
    <source>
        <dbReference type="Proteomes" id="UP000242222"/>
    </source>
</evidence>
<keyword evidence="1 10" id="KW-0963">Cytoplasm</keyword>
<dbReference type="Pfam" id="PF08245">
    <property type="entry name" value="Mur_ligase_M"/>
    <property type="match status" value="1"/>
</dbReference>
<dbReference type="InterPro" id="IPR036565">
    <property type="entry name" value="Mur-like_cat_sf"/>
</dbReference>
<keyword evidence="3 10" id="KW-0132">Cell division</keyword>
<dbReference type="GO" id="GO:0009252">
    <property type="term" value="P:peptidoglycan biosynthetic process"/>
    <property type="evidence" value="ECO:0007669"/>
    <property type="project" value="UniProtKB-UniRule"/>
</dbReference>
<dbReference type="Gene3D" id="3.90.190.20">
    <property type="entry name" value="Mur ligase, C-terminal domain"/>
    <property type="match status" value="1"/>
</dbReference>
<dbReference type="InterPro" id="IPR036615">
    <property type="entry name" value="Mur_ligase_C_dom_sf"/>
</dbReference>
<evidence type="ECO:0000256" key="7">
    <source>
        <dbReference type="ARBA" id="ARBA00022984"/>
    </source>
</evidence>
<dbReference type="Gene3D" id="3.40.1190.10">
    <property type="entry name" value="Mur-like, catalytic domain"/>
    <property type="match status" value="1"/>
</dbReference>
<dbReference type="HAMAP" id="MF_02019">
    <property type="entry name" value="MurF"/>
    <property type="match status" value="1"/>
</dbReference>
<feature type="domain" description="Mur ligase C-terminal" evidence="13">
    <location>
        <begin position="318"/>
        <end position="436"/>
    </location>
</feature>
<evidence type="ECO:0000259" key="13">
    <source>
        <dbReference type="Pfam" id="PF02875"/>
    </source>
</evidence>
<feature type="binding site" evidence="10">
    <location>
        <begin position="107"/>
        <end position="113"/>
    </location>
    <ligand>
        <name>ATP</name>
        <dbReference type="ChEBI" id="CHEBI:30616"/>
    </ligand>
</feature>
<dbReference type="EMBL" id="FOVC01000003">
    <property type="protein sequence ID" value="SFN17808.1"/>
    <property type="molecule type" value="Genomic_DNA"/>
</dbReference>
<comment type="pathway">
    <text evidence="10 11">Cell wall biogenesis; peptidoglycan biosynthesis.</text>
</comment>
<keyword evidence="7 10" id="KW-0573">Peptidoglycan synthesis</keyword>
<dbReference type="STRING" id="1367852.SAMN05216516_103109"/>
<dbReference type="AlphaFoldDB" id="A0A1I4WVF9"/>
<dbReference type="EC" id="6.3.2.10" evidence="10 11"/>
<comment type="subcellular location">
    <subcellularLocation>
        <location evidence="10 11">Cytoplasm</location>
    </subcellularLocation>
</comment>
<dbReference type="InterPro" id="IPR035911">
    <property type="entry name" value="MurE/MurF_N"/>
</dbReference>
<dbReference type="SUPFAM" id="SSF53623">
    <property type="entry name" value="MurD-like peptide ligases, catalytic domain"/>
    <property type="match status" value="1"/>
</dbReference>
<proteinExistence type="inferred from homology"/>
<reference evidence="16" key="1">
    <citation type="submission" date="2016-10" db="EMBL/GenBank/DDBJ databases">
        <authorList>
            <person name="Varghese N."/>
            <person name="Submissions S."/>
        </authorList>
    </citation>
    <scope>NUCLEOTIDE SEQUENCE [LARGE SCALE GENOMIC DNA]</scope>
    <source>
        <strain evidence="16">N6PO6</strain>
    </source>
</reference>
<comment type="catalytic activity">
    <reaction evidence="10 11">
        <text>D-alanyl-D-alanine + UDP-N-acetyl-alpha-D-muramoyl-L-alanyl-gamma-D-glutamyl-meso-2,6-diaminopimelate + ATP = UDP-N-acetyl-alpha-D-muramoyl-L-alanyl-gamma-D-glutamyl-meso-2,6-diaminopimeloyl-D-alanyl-D-alanine + ADP + phosphate + H(+)</text>
        <dbReference type="Rhea" id="RHEA:28374"/>
        <dbReference type="ChEBI" id="CHEBI:15378"/>
        <dbReference type="ChEBI" id="CHEBI:30616"/>
        <dbReference type="ChEBI" id="CHEBI:43474"/>
        <dbReference type="ChEBI" id="CHEBI:57822"/>
        <dbReference type="ChEBI" id="CHEBI:61386"/>
        <dbReference type="ChEBI" id="CHEBI:83905"/>
        <dbReference type="ChEBI" id="CHEBI:456216"/>
        <dbReference type="EC" id="6.3.2.10"/>
    </reaction>
</comment>
<keyword evidence="4 10" id="KW-0547">Nucleotide-binding</keyword>
<comment type="similarity">
    <text evidence="10">Belongs to the MurCDEF family. MurF subfamily.</text>
</comment>
<dbReference type="RefSeq" id="WP_092876399.1">
    <property type="nucleotide sequence ID" value="NZ_FOVC01000003.1"/>
</dbReference>
<dbReference type="GO" id="GO:0005737">
    <property type="term" value="C:cytoplasm"/>
    <property type="evidence" value="ECO:0007669"/>
    <property type="project" value="UniProtKB-SubCell"/>
</dbReference>
<evidence type="ECO:0000313" key="15">
    <source>
        <dbReference type="EMBL" id="SFN17808.1"/>
    </source>
</evidence>
<dbReference type="PANTHER" id="PTHR43024">
    <property type="entry name" value="UDP-N-ACETYLMURAMOYL-TRIPEPTIDE--D-ALANYL-D-ALANINE LIGASE"/>
    <property type="match status" value="1"/>
</dbReference>
<evidence type="ECO:0000256" key="6">
    <source>
        <dbReference type="ARBA" id="ARBA00022960"/>
    </source>
</evidence>
<evidence type="ECO:0000256" key="11">
    <source>
        <dbReference type="RuleBase" id="RU004136"/>
    </source>
</evidence>
<dbReference type="NCBIfam" id="NF008041">
    <property type="entry name" value="PRK10773.1"/>
    <property type="match status" value="1"/>
</dbReference>
<evidence type="ECO:0000256" key="1">
    <source>
        <dbReference type="ARBA" id="ARBA00022490"/>
    </source>
</evidence>
<dbReference type="Pfam" id="PF02875">
    <property type="entry name" value="Mur_ligase_C"/>
    <property type="match status" value="1"/>
</dbReference>
<dbReference type="UniPathway" id="UPA00219"/>
<keyword evidence="9 10" id="KW-0961">Cell wall biogenesis/degradation</keyword>
<dbReference type="GO" id="GO:0047480">
    <property type="term" value="F:UDP-N-acetylmuramoyl-tripeptide-D-alanyl-D-alanine ligase activity"/>
    <property type="evidence" value="ECO:0007669"/>
    <property type="project" value="UniProtKB-UniRule"/>
</dbReference>
<sequence>MISLTLQQLATVVDGKLMGDSLNVDRVTTDTRSVASGSLFIALKGERYDAHDFVGDAISAGATSLIVSKHLQVEVPQVVVADTRIALGQLAGWVRQQSSARVVALTGSSGKTSVKEMTAAILRCCGETLYTAGNLNNDIGVPLTLLRLTPQHRYAVIELGANHQGEIAYTTHLVRPESALVNNLAAAHLEGFGSLAGVAKAKGEIFAGLTPKGTAIINAQSNDRDNWQTALEDKRVWRFSAGDSSGDDFHASDVRISAQGSAFTLHTPVGHVAVQLPLPGRHNIANALAAAALALSVDAPLTAIQQGLKTLQAVPGRLFPIALSHDKLLLDDSYNANVGSMKAAVQTLAEMPGYRVMIVGDMAELGDEAESCHRQVGEAARQAGIDKVLSTGKLSQIIAEASGVGEHFTDKSTLAARALALLNDHQQVTVLVKGSRSAAMEQVVHYMQEKGTC</sequence>
<keyword evidence="2 10" id="KW-0436">Ligase</keyword>
<dbReference type="Gene3D" id="3.40.1390.10">
    <property type="entry name" value="MurE/MurF, N-terminal domain"/>
    <property type="match status" value="1"/>
</dbReference>
<gene>
    <name evidence="10" type="primary">murF</name>
    <name evidence="15" type="ORF">SAMN05216516_103109</name>
</gene>
<dbReference type="NCBIfam" id="TIGR01143">
    <property type="entry name" value="murF"/>
    <property type="match status" value="1"/>
</dbReference>
<dbReference type="InterPro" id="IPR051046">
    <property type="entry name" value="MurCDEF_CellWall_CoF430Synth"/>
</dbReference>
<keyword evidence="5 10" id="KW-0067">ATP-binding</keyword>
<evidence type="ECO:0000256" key="10">
    <source>
        <dbReference type="HAMAP-Rule" id="MF_02019"/>
    </source>
</evidence>
<dbReference type="Proteomes" id="UP000242222">
    <property type="component" value="Unassembled WGS sequence"/>
</dbReference>
<evidence type="ECO:0000259" key="12">
    <source>
        <dbReference type="Pfam" id="PF01225"/>
    </source>
</evidence>
<dbReference type="InterPro" id="IPR005863">
    <property type="entry name" value="UDP-N-AcMur_synth"/>
</dbReference>
<dbReference type="PANTHER" id="PTHR43024:SF1">
    <property type="entry name" value="UDP-N-ACETYLMURAMOYL-TRIPEPTIDE--D-ALANYL-D-ALANINE LIGASE"/>
    <property type="match status" value="1"/>
</dbReference>
<evidence type="ECO:0000256" key="9">
    <source>
        <dbReference type="ARBA" id="ARBA00023316"/>
    </source>
</evidence>
<keyword evidence="6 10" id="KW-0133">Cell shape</keyword>
<dbReference type="InterPro" id="IPR004101">
    <property type="entry name" value="Mur_ligase_C"/>
</dbReference>
<dbReference type="SUPFAM" id="SSF53244">
    <property type="entry name" value="MurD-like peptide ligases, peptide-binding domain"/>
    <property type="match status" value="1"/>
</dbReference>
<evidence type="ECO:0000256" key="8">
    <source>
        <dbReference type="ARBA" id="ARBA00023306"/>
    </source>
</evidence>
<dbReference type="GO" id="GO:0008766">
    <property type="term" value="F:UDP-N-acetylmuramoylalanyl-D-glutamyl-2,6-diaminopimelate-D-alanyl-D-alanine ligase activity"/>
    <property type="evidence" value="ECO:0007669"/>
    <property type="project" value="RHEA"/>
</dbReference>
<accession>A0A1I4WVF9</accession>
<dbReference type="GO" id="GO:0051301">
    <property type="term" value="P:cell division"/>
    <property type="evidence" value="ECO:0007669"/>
    <property type="project" value="UniProtKB-KW"/>
</dbReference>
<dbReference type="Pfam" id="PF01225">
    <property type="entry name" value="Mur_ligase"/>
    <property type="match status" value="1"/>
</dbReference>
<organism evidence="15 16">
    <name type="scientific">Izhakiella capsodis</name>
    <dbReference type="NCBI Taxonomy" id="1367852"/>
    <lineage>
        <taxon>Bacteria</taxon>
        <taxon>Pseudomonadati</taxon>
        <taxon>Pseudomonadota</taxon>
        <taxon>Gammaproteobacteria</taxon>
        <taxon>Enterobacterales</taxon>
        <taxon>Erwiniaceae</taxon>
        <taxon>Izhakiella</taxon>
    </lineage>
</organism>
<keyword evidence="8 10" id="KW-0131">Cell cycle</keyword>
<dbReference type="GO" id="GO:0071555">
    <property type="term" value="P:cell wall organization"/>
    <property type="evidence" value="ECO:0007669"/>
    <property type="project" value="UniProtKB-KW"/>
</dbReference>
<dbReference type="GO" id="GO:0005524">
    <property type="term" value="F:ATP binding"/>
    <property type="evidence" value="ECO:0007669"/>
    <property type="project" value="UniProtKB-UniRule"/>
</dbReference>